<gene>
    <name evidence="1" type="ORF">ACFSFW_05665</name>
</gene>
<keyword evidence="2" id="KW-1185">Reference proteome</keyword>
<sequence>MKQLEIQLILFVGATLAHEYWQHWGLPRVYYWDVRHSHLKKIEDDSDEKIA</sequence>
<dbReference type="Proteomes" id="UP001597227">
    <property type="component" value="Unassembled WGS sequence"/>
</dbReference>
<comment type="caution">
    <text evidence="1">The sequence shown here is derived from an EMBL/GenBank/DDBJ whole genome shotgun (WGS) entry which is preliminary data.</text>
</comment>
<proteinExistence type="predicted"/>
<reference evidence="2" key="1">
    <citation type="journal article" date="2019" name="Int. J. Syst. Evol. Microbiol.">
        <title>The Global Catalogue of Microorganisms (GCM) 10K type strain sequencing project: providing services to taxonomists for standard genome sequencing and annotation.</title>
        <authorList>
            <consortium name="The Broad Institute Genomics Platform"/>
            <consortium name="The Broad Institute Genome Sequencing Center for Infectious Disease"/>
            <person name="Wu L."/>
            <person name="Ma J."/>
        </authorList>
    </citation>
    <scope>NUCLEOTIDE SEQUENCE [LARGE SCALE GENOMIC DNA]</scope>
    <source>
        <strain evidence="2">CCUG 15531</strain>
    </source>
</reference>
<protein>
    <submittedName>
        <fullName evidence="1">Uncharacterized protein</fullName>
    </submittedName>
</protein>
<accession>A0ABW4ML39</accession>
<evidence type="ECO:0000313" key="2">
    <source>
        <dbReference type="Proteomes" id="UP001597227"/>
    </source>
</evidence>
<dbReference type="EMBL" id="JBHUEK010000007">
    <property type="protein sequence ID" value="MFD1778148.1"/>
    <property type="molecule type" value="Genomic_DNA"/>
</dbReference>
<dbReference type="RefSeq" id="WP_304214134.1">
    <property type="nucleotide sequence ID" value="NZ_JBHUEK010000007.1"/>
</dbReference>
<evidence type="ECO:0000313" key="1">
    <source>
        <dbReference type="EMBL" id="MFD1778148.1"/>
    </source>
</evidence>
<name>A0ABW4ML39_9BACI</name>
<organism evidence="1 2">
    <name type="scientific">Fredinandcohnia salidurans</name>
    <dbReference type="NCBI Taxonomy" id="2595041"/>
    <lineage>
        <taxon>Bacteria</taxon>
        <taxon>Bacillati</taxon>
        <taxon>Bacillota</taxon>
        <taxon>Bacilli</taxon>
        <taxon>Bacillales</taxon>
        <taxon>Bacillaceae</taxon>
        <taxon>Fredinandcohnia</taxon>
    </lineage>
</organism>